<evidence type="ECO:0000256" key="1">
    <source>
        <dbReference type="ARBA" id="ARBA00011738"/>
    </source>
</evidence>
<feature type="domain" description="FAD/NAD(P)-binding" evidence="7">
    <location>
        <begin position="8"/>
        <end position="292"/>
    </location>
</feature>
<keyword evidence="9" id="KW-1185">Reference proteome</keyword>
<dbReference type="PRINTS" id="PR00469">
    <property type="entry name" value="PNDRDTASEII"/>
</dbReference>
<dbReference type="EMBL" id="JBHUKY010000019">
    <property type="protein sequence ID" value="MFD2410115.1"/>
    <property type="molecule type" value="Genomic_DNA"/>
</dbReference>
<dbReference type="PANTHER" id="PTHR48105">
    <property type="entry name" value="THIOREDOXIN REDUCTASE 1-RELATED-RELATED"/>
    <property type="match status" value="1"/>
</dbReference>
<dbReference type="Gene3D" id="3.50.50.60">
    <property type="entry name" value="FAD/NAD(P)-binding domain"/>
    <property type="match status" value="2"/>
</dbReference>
<protein>
    <recommendedName>
        <fullName evidence="6">Ferredoxin--NADP reductase</fullName>
        <shortName evidence="6">FNR</shortName>
        <shortName evidence="6">Fd-NADP(+) reductase</shortName>
        <ecNumber evidence="6">1.18.1.2</ecNumber>
    </recommendedName>
</protein>
<sequence length="352" mass="38687">MNKPMELYDVTIIGGGPAGLYTTFYSGMRDLKTKLIESQPELGGRILTYPEKMIWDVGGVTPIRGEKLIAQLVEQARTFEPTIVLGQQISGFERQEDGTIMLTASSGERHHTRTVILAIGYGARKQVKLEIEGADRFEVTNLYYTVQGLEVFRAKHVLISGGGDSAVDWANELEPIAASVTIVHRRSQFGGHERHVSNMRNSSVKICTPYTIEALHSSNGTSIEQVAIAHLETGRRELLEVDAVIVNHGMKCDFGPVEGWGLDLGLWHVTVDEQMATNLPGVFAAGDFVTYGSKVELIAGTFTDGIMALNSAKQYLDPEAPMMAYVSSHNEKFKEKNRALGVIEDEESGQKD</sequence>
<dbReference type="InterPro" id="IPR023753">
    <property type="entry name" value="FAD/NAD-binding_dom"/>
</dbReference>
<dbReference type="HAMAP" id="MF_01685">
    <property type="entry name" value="FENR2"/>
    <property type="match status" value="1"/>
</dbReference>
<feature type="binding site" evidence="6">
    <location>
        <position position="49"/>
    </location>
    <ligand>
        <name>FAD</name>
        <dbReference type="ChEBI" id="CHEBI:57692"/>
    </ligand>
</feature>
<evidence type="ECO:0000313" key="8">
    <source>
        <dbReference type="EMBL" id="MFD2410115.1"/>
    </source>
</evidence>
<gene>
    <name evidence="8" type="ORF">ACFSX3_09560</name>
</gene>
<comment type="catalytic activity">
    <reaction evidence="6">
        <text>2 reduced [2Fe-2S]-[ferredoxin] + NADP(+) + H(+) = 2 oxidized [2Fe-2S]-[ferredoxin] + NADPH</text>
        <dbReference type="Rhea" id="RHEA:20125"/>
        <dbReference type="Rhea" id="RHEA-COMP:10000"/>
        <dbReference type="Rhea" id="RHEA-COMP:10001"/>
        <dbReference type="ChEBI" id="CHEBI:15378"/>
        <dbReference type="ChEBI" id="CHEBI:33737"/>
        <dbReference type="ChEBI" id="CHEBI:33738"/>
        <dbReference type="ChEBI" id="CHEBI:57783"/>
        <dbReference type="ChEBI" id="CHEBI:58349"/>
        <dbReference type="EC" id="1.18.1.2"/>
    </reaction>
</comment>
<comment type="caution">
    <text evidence="6">Lacks conserved residue(s) required for the propagation of feature annotation.</text>
</comment>
<comment type="similarity">
    <text evidence="6">Belongs to the ferredoxin--NADP reductase type 2 family.</text>
</comment>
<dbReference type="RefSeq" id="WP_209986544.1">
    <property type="nucleotide sequence ID" value="NZ_JBHSVQ010000001.1"/>
</dbReference>
<comment type="cofactor">
    <cofactor evidence="6">
        <name>FAD</name>
        <dbReference type="ChEBI" id="CHEBI:57692"/>
    </cofactor>
    <text evidence="6">Binds 1 FAD per subunit.</text>
</comment>
<dbReference type="InterPro" id="IPR036188">
    <property type="entry name" value="FAD/NAD-bd_sf"/>
</dbReference>
<evidence type="ECO:0000313" key="9">
    <source>
        <dbReference type="Proteomes" id="UP001597448"/>
    </source>
</evidence>
<evidence type="ECO:0000256" key="6">
    <source>
        <dbReference type="HAMAP-Rule" id="MF_01685"/>
    </source>
</evidence>
<reference evidence="9" key="1">
    <citation type="journal article" date="2019" name="Int. J. Syst. Evol. Microbiol.">
        <title>The Global Catalogue of Microorganisms (GCM) 10K type strain sequencing project: providing services to taxonomists for standard genome sequencing and annotation.</title>
        <authorList>
            <consortium name="The Broad Institute Genomics Platform"/>
            <consortium name="The Broad Institute Genome Sequencing Center for Infectious Disease"/>
            <person name="Wu L."/>
            <person name="Ma J."/>
        </authorList>
    </citation>
    <scope>NUCLEOTIDE SEQUENCE [LARGE SCALE GENOMIC DNA]</scope>
    <source>
        <strain evidence="9">CCM 8725</strain>
    </source>
</reference>
<keyword evidence="2 6" id="KW-0285">Flavoprotein</keyword>
<organism evidence="8 9">
    <name type="scientific">Paenibacillus rhizoplanae</name>
    <dbReference type="NCBI Taxonomy" id="1917181"/>
    <lineage>
        <taxon>Bacteria</taxon>
        <taxon>Bacillati</taxon>
        <taxon>Bacillota</taxon>
        <taxon>Bacilli</taxon>
        <taxon>Bacillales</taxon>
        <taxon>Paenibacillaceae</taxon>
        <taxon>Paenibacillus</taxon>
    </lineage>
</organism>
<dbReference type="Pfam" id="PF07992">
    <property type="entry name" value="Pyr_redox_2"/>
    <property type="match status" value="1"/>
</dbReference>
<feature type="binding site" evidence="6">
    <location>
        <position position="287"/>
    </location>
    <ligand>
        <name>FAD</name>
        <dbReference type="ChEBI" id="CHEBI:57692"/>
    </ligand>
</feature>
<comment type="subunit">
    <text evidence="1 6">Homodimer.</text>
</comment>
<evidence type="ECO:0000256" key="3">
    <source>
        <dbReference type="ARBA" id="ARBA00022827"/>
    </source>
</evidence>
<keyword evidence="5 6" id="KW-0560">Oxidoreductase</keyword>
<accession>A0ABW5F4V1</accession>
<keyword evidence="4 6" id="KW-0521">NADP</keyword>
<name>A0ABW5F4V1_9BACL</name>
<proteinExistence type="inferred from homology"/>
<dbReference type="EC" id="1.18.1.2" evidence="6"/>
<dbReference type="Proteomes" id="UP001597448">
    <property type="component" value="Unassembled WGS sequence"/>
</dbReference>
<comment type="caution">
    <text evidence="8">The sequence shown here is derived from an EMBL/GenBank/DDBJ whole genome shotgun (WGS) entry which is preliminary data.</text>
</comment>
<feature type="binding site" evidence="6">
    <location>
        <position position="89"/>
    </location>
    <ligand>
        <name>FAD</name>
        <dbReference type="ChEBI" id="CHEBI:57692"/>
    </ligand>
</feature>
<evidence type="ECO:0000256" key="4">
    <source>
        <dbReference type="ARBA" id="ARBA00022857"/>
    </source>
</evidence>
<feature type="binding site" evidence="6">
    <location>
        <position position="328"/>
    </location>
    <ligand>
        <name>FAD</name>
        <dbReference type="ChEBI" id="CHEBI:57692"/>
    </ligand>
</feature>
<dbReference type="InterPro" id="IPR022890">
    <property type="entry name" value="Fd--NADP_Rdtase_type_2"/>
</dbReference>
<evidence type="ECO:0000256" key="2">
    <source>
        <dbReference type="ARBA" id="ARBA00022630"/>
    </source>
</evidence>
<evidence type="ECO:0000256" key="5">
    <source>
        <dbReference type="ARBA" id="ARBA00023002"/>
    </source>
</evidence>
<dbReference type="InterPro" id="IPR050097">
    <property type="entry name" value="Ferredoxin-NADP_redctase_2"/>
</dbReference>
<keyword evidence="3 6" id="KW-0274">FAD</keyword>
<evidence type="ECO:0000259" key="7">
    <source>
        <dbReference type="Pfam" id="PF07992"/>
    </source>
</evidence>
<feature type="binding site" evidence="6">
    <location>
        <position position="37"/>
    </location>
    <ligand>
        <name>FAD</name>
        <dbReference type="ChEBI" id="CHEBI:57692"/>
    </ligand>
</feature>
<dbReference type="SUPFAM" id="SSF51905">
    <property type="entry name" value="FAD/NAD(P)-binding domain"/>
    <property type="match status" value="1"/>
</dbReference>
<dbReference type="PRINTS" id="PR00368">
    <property type="entry name" value="FADPNR"/>
</dbReference>